<reference evidence="3" key="1">
    <citation type="submission" date="2021-02" db="EMBL/GenBank/DDBJ databases">
        <authorList>
            <person name="Dougan E. K."/>
            <person name="Rhodes N."/>
            <person name="Thang M."/>
            <person name="Chan C."/>
        </authorList>
    </citation>
    <scope>NUCLEOTIDE SEQUENCE</scope>
</reference>
<dbReference type="OrthoDB" id="10575113at2759"/>
<dbReference type="Gene3D" id="3.10.20.90">
    <property type="entry name" value="Phosphatidylinositol 3-kinase Catalytic Subunit, Chain A, domain 1"/>
    <property type="match status" value="1"/>
</dbReference>
<feature type="compositionally biased region" description="Low complexity" evidence="1">
    <location>
        <begin position="1"/>
        <end position="17"/>
    </location>
</feature>
<dbReference type="SUPFAM" id="SSF54236">
    <property type="entry name" value="Ubiquitin-like"/>
    <property type="match status" value="1"/>
</dbReference>
<accession>A0A812IUT7</accession>
<evidence type="ECO:0000256" key="1">
    <source>
        <dbReference type="SAM" id="MobiDB-lite"/>
    </source>
</evidence>
<feature type="region of interest" description="Disordered" evidence="1">
    <location>
        <begin position="1"/>
        <end position="23"/>
    </location>
</feature>
<dbReference type="InterPro" id="IPR029071">
    <property type="entry name" value="Ubiquitin-like_domsf"/>
</dbReference>
<protein>
    <recommendedName>
        <fullName evidence="2">Ubiquitin-like domain-containing protein</fullName>
    </recommendedName>
</protein>
<organism evidence="3 4">
    <name type="scientific">Symbiodinium pilosum</name>
    <name type="common">Dinoflagellate</name>
    <dbReference type="NCBI Taxonomy" id="2952"/>
    <lineage>
        <taxon>Eukaryota</taxon>
        <taxon>Sar</taxon>
        <taxon>Alveolata</taxon>
        <taxon>Dinophyceae</taxon>
        <taxon>Suessiales</taxon>
        <taxon>Symbiodiniaceae</taxon>
        <taxon>Symbiodinium</taxon>
    </lineage>
</organism>
<dbReference type="InterPro" id="IPR000626">
    <property type="entry name" value="Ubiquitin-like_dom"/>
</dbReference>
<keyword evidence="4" id="KW-1185">Reference proteome</keyword>
<gene>
    <name evidence="3" type="ORF">SPIL2461_LOCUS1023</name>
</gene>
<evidence type="ECO:0000313" key="4">
    <source>
        <dbReference type="Proteomes" id="UP000649617"/>
    </source>
</evidence>
<name>A0A812IUT7_SYMPI</name>
<sequence length="170" mass="18879">MKRPAAKLVAKSAAKAKTGPKEAPQKDLSLRILYVAGEILQQWHLTCPKTWTTTQVKDAVKNQLKAQGDLQKLLHVGGELIPGGSVLEEVGLQDGSEIYAVLQKTRGARCDVEPESEEDQDDSEYELDDDLYDMDYTRPATGEWDACIHGCGNRGCEYYGGECRNCYDEH</sequence>
<dbReference type="Proteomes" id="UP000649617">
    <property type="component" value="Unassembled WGS sequence"/>
</dbReference>
<evidence type="ECO:0000313" key="3">
    <source>
        <dbReference type="EMBL" id="CAE7179999.1"/>
    </source>
</evidence>
<evidence type="ECO:0000259" key="2">
    <source>
        <dbReference type="PROSITE" id="PS50053"/>
    </source>
</evidence>
<dbReference type="PROSITE" id="PS50053">
    <property type="entry name" value="UBIQUITIN_2"/>
    <property type="match status" value="1"/>
</dbReference>
<feature type="domain" description="Ubiquitin-like" evidence="2">
    <location>
        <begin position="28"/>
        <end position="107"/>
    </location>
</feature>
<dbReference type="AlphaFoldDB" id="A0A812IUT7"/>
<dbReference type="EMBL" id="CAJNIZ010000987">
    <property type="protein sequence ID" value="CAE7179999.1"/>
    <property type="molecule type" value="Genomic_DNA"/>
</dbReference>
<comment type="caution">
    <text evidence="3">The sequence shown here is derived from an EMBL/GenBank/DDBJ whole genome shotgun (WGS) entry which is preliminary data.</text>
</comment>
<proteinExistence type="predicted"/>